<dbReference type="PRINTS" id="PR00237">
    <property type="entry name" value="GPCRRHODOPSN"/>
</dbReference>
<keyword evidence="2" id="KW-1003">Cell membrane</keyword>
<evidence type="ECO:0000259" key="11">
    <source>
        <dbReference type="PROSITE" id="PS50262"/>
    </source>
</evidence>
<evidence type="ECO:0000256" key="1">
    <source>
        <dbReference type="ARBA" id="ARBA00004651"/>
    </source>
</evidence>
<dbReference type="Proteomes" id="UP000549394">
    <property type="component" value="Unassembled WGS sequence"/>
</dbReference>
<keyword evidence="7 9" id="KW-0675">Receptor</keyword>
<dbReference type="CDD" id="cd00637">
    <property type="entry name" value="7tm_classA_rhodopsin-like"/>
    <property type="match status" value="1"/>
</dbReference>
<gene>
    <name evidence="12" type="ORF">DGYR_LOCUS5380</name>
</gene>
<organism evidence="12 13">
    <name type="scientific">Dimorphilus gyrociliatus</name>
    <dbReference type="NCBI Taxonomy" id="2664684"/>
    <lineage>
        <taxon>Eukaryota</taxon>
        <taxon>Metazoa</taxon>
        <taxon>Spiralia</taxon>
        <taxon>Lophotrochozoa</taxon>
        <taxon>Annelida</taxon>
        <taxon>Polychaeta</taxon>
        <taxon>Polychaeta incertae sedis</taxon>
        <taxon>Dinophilidae</taxon>
        <taxon>Dimorphilus</taxon>
    </lineage>
</organism>
<proteinExistence type="inferred from homology"/>
<keyword evidence="8 9" id="KW-0807">Transducer</keyword>
<keyword evidence="13" id="KW-1185">Reference proteome</keyword>
<dbReference type="PROSITE" id="PS50262">
    <property type="entry name" value="G_PROTEIN_RECEP_F1_2"/>
    <property type="match status" value="1"/>
</dbReference>
<dbReference type="GO" id="GO:0004930">
    <property type="term" value="F:G protein-coupled receptor activity"/>
    <property type="evidence" value="ECO:0007669"/>
    <property type="project" value="UniProtKB-KW"/>
</dbReference>
<feature type="transmembrane region" description="Helical" evidence="10">
    <location>
        <begin position="57"/>
        <end position="78"/>
    </location>
</feature>
<evidence type="ECO:0000256" key="8">
    <source>
        <dbReference type="ARBA" id="ARBA00023224"/>
    </source>
</evidence>
<feature type="domain" description="G-protein coupled receptors family 1 profile" evidence="11">
    <location>
        <begin position="36"/>
        <end position="290"/>
    </location>
</feature>
<sequence>MNNSTLNEKDNVYQHPMPLILRAFLTSLVAVLLVVCNIFSMNVLAMTKQIPKISRMCLINLAFADCMLGLISCAPSVPSSVTGTWLFGEVFCQISGMNLCANATVSIWSVLLVSIDRYFAILHPMKYRDIITEKRLRITIGFMWLGAYGLFVLPVLLSKRFIYYIYSPKEIVCGDFWQFAWFGIMAVVSVPVLTSIGLLYCTISIVLHLRAHKNQISDGSKASDGASKRNIKAIKLLVITASAYYLAWMPYAIHLFIVLIPKDPPFVHPVLKFCLLWTGMSNSFTNVLIYLSVYAAFRHNGLILINKVTCKLCLGKIIEKSHQSTLNSTATG</sequence>
<evidence type="ECO:0000256" key="6">
    <source>
        <dbReference type="ARBA" id="ARBA00023136"/>
    </source>
</evidence>
<evidence type="ECO:0000256" key="2">
    <source>
        <dbReference type="ARBA" id="ARBA00022475"/>
    </source>
</evidence>
<feature type="transmembrane region" description="Helical" evidence="10">
    <location>
        <begin position="136"/>
        <end position="157"/>
    </location>
</feature>
<keyword evidence="6 10" id="KW-0472">Membrane</keyword>
<dbReference type="InterPro" id="IPR000276">
    <property type="entry name" value="GPCR_Rhodpsn"/>
</dbReference>
<evidence type="ECO:0000313" key="12">
    <source>
        <dbReference type="EMBL" id="CAD5116786.1"/>
    </source>
</evidence>
<evidence type="ECO:0000256" key="4">
    <source>
        <dbReference type="ARBA" id="ARBA00022989"/>
    </source>
</evidence>
<feature type="transmembrane region" description="Helical" evidence="10">
    <location>
        <begin position="177"/>
        <end position="207"/>
    </location>
</feature>
<comment type="similarity">
    <text evidence="9">Belongs to the G-protein coupled receptor 1 family.</text>
</comment>
<dbReference type="PANTHER" id="PTHR24249">
    <property type="entry name" value="HISTAMINE RECEPTOR-RELATED G-PROTEIN COUPLED RECEPTOR"/>
    <property type="match status" value="1"/>
</dbReference>
<keyword evidence="3 9" id="KW-0812">Transmembrane</keyword>
<feature type="transmembrane region" description="Helical" evidence="10">
    <location>
        <begin position="20"/>
        <end position="45"/>
    </location>
</feature>
<feature type="transmembrane region" description="Helical" evidence="10">
    <location>
        <begin position="90"/>
        <end position="115"/>
    </location>
</feature>
<protein>
    <submittedName>
        <fullName evidence="12">DgyrCDS5636</fullName>
    </submittedName>
</protein>
<dbReference type="OrthoDB" id="6102451at2759"/>
<feature type="transmembrane region" description="Helical" evidence="10">
    <location>
        <begin position="275"/>
        <end position="297"/>
    </location>
</feature>
<evidence type="ECO:0000256" key="3">
    <source>
        <dbReference type="ARBA" id="ARBA00022692"/>
    </source>
</evidence>
<keyword evidence="4 10" id="KW-1133">Transmembrane helix</keyword>
<name>A0A7I8VL42_9ANNE</name>
<evidence type="ECO:0000256" key="7">
    <source>
        <dbReference type="ARBA" id="ARBA00023170"/>
    </source>
</evidence>
<dbReference type="PANTHER" id="PTHR24249:SF424">
    <property type="entry name" value="G-PROTEIN COUPLED RECEPTORS FAMILY 1 PROFILE DOMAIN-CONTAINING PROTEIN"/>
    <property type="match status" value="1"/>
</dbReference>
<evidence type="ECO:0000313" key="13">
    <source>
        <dbReference type="Proteomes" id="UP000549394"/>
    </source>
</evidence>
<keyword evidence="5 9" id="KW-0297">G-protein coupled receptor</keyword>
<dbReference type="GO" id="GO:0005886">
    <property type="term" value="C:plasma membrane"/>
    <property type="evidence" value="ECO:0007669"/>
    <property type="project" value="UniProtKB-SubCell"/>
</dbReference>
<comment type="caution">
    <text evidence="12">The sequence shown here is derived from an EMBL/GenBank/DDBJ whole genome shotgun (WGS) entry which is preliminary data.</text>
</comment>
<evidence type="ECO:0000256" key="5">
    <source>
        <dbReference type="ARBA" id="ARBA00023040"/>
    </source>
</evidence>
<dbReference type="SUPFAM" id="SSF81321">
    <property type="entry name" value="Family A G protein-coupled receptor-like"/>
    <property type="match status" value="1"/>
</dbReference>
<dbReference type="EMBL" id="CAJFCJ010000007">
    <property type="protein sequence ID" value="CAD5116786.1"/>
    <property type="molecule type" value="Genomic_DNA"/>
</dbReference>
<dbReference type="Gene3D" id="1.20.1070.10">
    <property type="entry name" value="Rhodopsin 7-helix transmembrane proteins"/>
    <property type="match status" value="1"/>
</dbReference>
<feature type="transmembrane region" description="Helical" evidence="10">
    <location>
        <begin position="236"/>
        <end position="260"/>
    </location>
</feature>
<dbReference type="InterPro" id="IPR017452">
    <property type="entry name" value="GPCR_Rhodpsn_7TM"/>
</dbReference>
<reference evidence="12 13" key="1">
    <citation type="submission" date="2020-08" db="EMBL/GenBank/DDBJ databases">
        <authorList>
            <person name="Hejnol A."/>
        </authorList>
    </citation>
    <scope>NUCLEOTIDE SEQUENCE [LARGE SCALE GENOMIC DNA]</scope>
</reference>
<dbReference type="InterPro" id="IPR050569">
    <property type="entry name" value="TAAR"/>
</dbReference>
<dbReference type="PROSITE" id="PS00237">
    <property type="entry name" value="G_PROTEIN_RECEP_F1_1"/>
    <property type="match status" value="1"/>
</dbReference>
<comment type="subcellular location">
    <subcellularLocation>
        <location evidence="1">Cell membrane</location>
        <topology evidence="1">Multi-pass membrane protein</topology>
    </subcellularLocation>
</comment>
<dbReference type="AlphaFoldDB" id="A0A7I8VL42"/>
<accession>A0A7I8VL42</accession>
<evidence type="ECO:0000256" key="9">
    <source>
        <dbReference type="RuleBase" id="RU000688"/>
    </source>
</evidence>
<dbReference type="Pfam" id="PF00001">
    <property type="entry name" value="7tm_1"/>
    <property type="match status" value="1"/>
</dbReference>
<evidence type="ECO:0000256" key="10">
    <source>
        <dbReference type="SAM" id="Phobius"/>
    </source>
</evidence>